<reference evidence="3 4" key="1">
    <citation type="submission" date="2019-07" db="EMBL/GenBank/DDBJ databases">
        <title>Caenimonas sedimenti sp. nov., isolated from activated sludge.</title>
        <authorList>
            <person name="Xu J."/>
        </authorList>
    </citation>
    <scope>NUCLEOTIDE SEQUENCE [LARGE SCALE GENOMIC DNA]</scope>
    <source>
        <strain evidence="3 4">HX-9-20</strain>
    </source>
</reference>
<feature type="signal peptide" evidence="2">
    <location>
        <begin position="1"/>
        <end position="24"/>
    </location>
</feature>
<dbReference type="SUPFAM" id="SSF103647">
    <property type="entry name" value="TSP type-3 repeat"/>
    <property type="match status" value="1"/>
</dbReference>
<sequence length="134" mass="15456">MFKQLLLAAVVAASFGTISAPALARDIIVQVAPPPPRNEVAPKPRRGSVWVPGHWEWNGRRHVWAQGHWVRERRGYAYSEPRWEERNGRWHYQAGNWRRGDRDGDGISNRNDRDKDGDGVRNSRDRNPNNPNKS</sequence>
<name>A0A562ZE29_9BURK</name>
<evidence type="ECO:0000313" key="3">
    <source>
        <dbReference type="EMBL" id="TWO64992.1"/>
    </source>
</evidence>
<dbReference type="OrthoDB" id="121499at2"/>
<organism evidence="3 4">
    <name type="scientific">Caenimonas sedimenti</name>
    <dbReference type="NCBI Taxonomy" id="2596921"/>
    <lineage>
        <taxon>Bacteria</taxon>
        <taxon>Pseudomonadati</taxon>
        <taxon>Pseudomonadota</taxon>
        <taxon>Betaproteobacteria</taxon>
        <taxon>Burkholderiales</taxon>
        <taxon>Comamonadaceae</taxon>
        <taxon>Caenimonas</taxon>
    </lineage>
</organism>
<evidence type="ECO:0008006" key="5">
    <source>
        <dbReference type="Google" id="ProtNLM"/>
    </source>
</evidence>
<protein>
    <recommendedName>
        <fullName evidence="5">BcpO-related WXXGXW repeat protein</fullName>
    </recommendedName>
</protein>
<accession>A0A562ZE29</accession>
<dbReference type="Pfam" id="PF12779">
    <property type="entry name" value="WXXGXW"/>
    <property type="match status" value="2"/>
</dbReference>
<dbReference type="InterPro" id="IPR024447">
    <property type="entry name" value="YXWGXW_rpt"/>
</dbReference>
<dbReference type="AlphaFoldDB" id="A0A562ZE29"/>
<dbReference type="EMBL" id="VOBQ01000029">
    <property type="protein sequence ID" value="TWO64992.1"/>
    <property type="molecule type" value="Genomic_DNA"/>
</dbReference>
<dbReference type="InterPro" id="IPR028974">
    <property type="entry name" value="TSP_type-3_rpt"/>
</dbReference>
<feature type="chain" id="PRO_5022055038" description="BcpO-related WXXGXW repeat protein" evidence="2">
    <location>
        <begin position="25"/>
        <end position="134"/>
    </location>
</feature>
<evidence type="ECO:0000256" key="2">
    <source>
        <dbReference type="SAM" id="SignalP"/>
    </source>
</evidence>
<dbReference type="Gene3D" id="4.10.1080.10">
    <property type="entry name" value="TSP type-3 repeat"/>
    <property type="match status" value="1"/>
</dbReference>
<feature type="compositionally biased region" description="Basic and acidic residues" evidence="1">
    <location>
        <begin position="98"/>
        <end position="127"/>
    </location>
</feature>
<proteinExistence type="predicted"/>
<dbReference type="GO" id="GO:0005509">
    <property type="term" value="F:calcium ion binding"/>
    <property type="evidence" value="ECO:0007669"/>
    <property type="project" value="InterPro"/>
</dbReference>
<feature type="region of interest" description="Disordered" evidence="1">
    <location>
        <begin position="89"/>
        <end position="134"/>
    </location>
</feature>
<dbReference type="RefSeq" id="WP_145897060.1">
    <property type="nucleotide sequence ID" value="NZ_VOBQ01000029.1"/>
</dbReference>
<evidence type="ECO:0000313" key="4">
    <source>
        <dbReference type="Proteomes" id="UP000318199"/>
    </source>
</evidence>
<keyword evidence="2" id="KW-0732">Signal</keyword>
<gene>
    <name evidence="3" type="ORF">FN976_27485</name>
</gene>
<keyword evidence="4" id="KW-1185">Reference proteome</keyword>
<comment type="caution">
    <text evidence="3">The sequence shown here is derived from an EMBL/GenBank/DDBJ whole genome shotgun (WGS) entry which is preliminary data.</text>
</comment>
<evidence type="ECO:0000256" key="1">
    <source>
        <dbReference type="SAM" id="MobiDB-lite"/>
    </source>
</evidence>
<dbReference type="Proteomes" id="UP000318199">
    <property type="component" value="Unassembled WGS sequence"/>
</dbReference>